<keyword evidence="1" id="KW-0813">Transport</keyword>
<proteinExistence type="predicted"/>
<comment type="caution">
    <text evidence="5">The sequence shown here is derived from an EMBL/GenBank/DDBJ whole genome shotgun (WGS) entry which is preliminary data.</text>
</comment>
<evidence type="ECO:0000256" key="3">
    <source>
        <dbReference type="ARBA" id="ARBA00022840"/>
    </source>
</evidence>
<dbReference type="PROSITE" id="PS00211">
    <property type="entry name" value="ABC_TRANSPORTER_1"/>
    <property type="match status" value="1"/>
</dbReference>
<keyword evidence="3 5" id="KW-0067">ATP-binding</keyword>
<keyword evidence="6" id="KW-1185">Reference proteome</keyword>
<dbReference type="InterPro" id="IPR017871">
    <property type="entry name" value="ABC_transporter-like_CS"/>
</dbReference>
<dbReference type="InterPro" id="IPR003593">
    <property type="entry name" value="AAA+_ATPase"/>
</dbReference>
<name>A0ABW9MGQ0_9FIRM</name>
<dbReference type="PANTHER" id="PTHR42939:SF1">
    <property type="entry name" value="ABC TRANSPORTER ATP-BINDING PROTEIN ALBC-RELATED"/>
    <property type="match status" value="1"/>
</dbReference>
<dbReference type="Pfam" id="PF00005">
    <property type="entry name" value="ABC_tran"/>
    <property type="match status" value="1"/>
</dbReference>
<dbReference type="SMART" id="SM00382">
    <property type="entry name" value="AAA"/>
    <property type="match status" value="1"/>
</dbReference>
<keyword evidence="2" id="KW-0547">Nucleotide-binding</keyword>
<evidence type="ECO:0000256" key="1">
    <source>
        <dbReference type="ARBA" id="ARBA00022448"/>
    </source>
</evidence>
<feature type="domain" description="ABC transporter" evidence="4">
    <location>
        <begin position="2"/>
        <end position="233"/>
    </location>
</feature>
<dbReference type="InterPro" id="IPR027417">
    <property type="entry name" value="P-loop_NTPase"/>
</dbReference>
<organism evidence="5 6">
    <name type="scientific">Anaerococcus kampingae</name>
    <dbReference type="NCBI Taxonomy" id="3115614"/>
    <lineage>
        <taxon>Bacteria</taxon>
        <taxon>Bacillati</taxon>
        <taxon>Bacillota</taxon>
        <taxon>Tissierellia</taxon>
        <taxon>Tissierellales</taxon>
        <taxon>Peptoniphilaceae</taxon>
        <taxon>Anaerococcus</taxon>
    </lineage>
</organism>
<dbReference type="PROSITE" id="PS50893">
    <property type="entry name" value="ABC_TRANSPORTER_2"/>
    <property type="match status" value="1"/>
</dbReference>
<dbReference type="InterPro" id="IPR051782">
    <property type="entry name" value="ABC_Transporter_VariousFunc"/>
</dbReference>
<evidence type="ECO:0000256" key="2">
    <source>
        <dbReference type="ARBA" id="ARBA00022741"/>
    </source>
</evidence>
<dbReference type="RefSeq" id="WP_265212764.1">
    <property type="nucleotide sequence ID" value="NZ_JBGMEF010000043.1"/>
</dbReference>
<evidence type="ECO:0000313" key="6">
    <source>
        <dbReference type="Proteomes" id="UP001637994"/>
    </source>
</evidence>
<accession>A0ABW9MGQ0</accession>
<sequence>MIKVENFTKEYKIGKKAVDDISFEAKDGEIFGFLGPNGAGKSTTIKSIVGINSKTKGEIFINGLRIEDDPIAYKSQFSYVPDNPELFENYSGNEYINFIADIYGVDTETRKERLDSYLDYFDIREAMKDPISTYSHGMAQRLAIIGALIHDPQVLILDEPMVGLDAKSAFNLKKILRERAAAGKCVMFSTHVMEVAQELCDRIGIISKGKLIAIGTLDEIKHIANNDGSLESIFLELTDEKQEY</sequence>
<dbReference type="EMBL" id="JBGMEF010000043">
    <property type="protein sequence ID" value="MFO3667981.1"/>
    <property type="molecule type" value="Genomic_DNA"/>
</dbReference>
<dbReference type="Proteomes" id="UP001637994">
    <property type="component" value="Unassembled WGS sequence"/>
</dbReference>
<dbReference type="PANTHER" id="PTHR42939">
    <property type="entry name" value="ABC TRANSPORTER ATP-BINDING PROTEIN ALBC-RELATED"/>
    <property type="match status" value="1"/>
</dbReference>
<dbReference type="SUPFAM" id="SSF52540">
    <property type="entry name" value="P-loop containing nucleoside triphosphate hydrolases"/>
    <property type="match status" value="1"/>
</dbReference>
<dbReference type="GO" id="GO:0005524">
    <property type="term" value="F:ATP binding"/>
    <property type="evidence" value="ECO:0007669"/>
    <property type="project" value="UniProtKB-KW"/>
</dbReference>
<dbReference type="Gene3D" id="3.40.50.300">
    <property type="entry name" value="P-loop containing nucleotide triphosphate hydrolases"/>
    <property type="match status" value="1"/>
</dbReference>
<evidence type="ECO:0000259" key="4">
    <source>
        <dbReference type="PROSITE" id="PS50893"/>
    </source>
</evidence>
<gene>
    <name evidence="5" type="ORF">ACCQ42_09380</name>
</gene>
<reference evidence="5 6" key="1">
    <citation type="journal article" date="2025" name="Anaerobe">
        <title>Description of Anaerococcus kampingiae sp. nov., Anaerococcus groningensis sp. nov., Anaerococcus martiniensis sp. nov., and Anaerococcus cruorum sp. nov., isolated from human clinical specimens.</title>
        <authorList>
            <person name="Boiten K.E."/>
            <person name="Meijer J."/>
            <person name="van Wezel E.M."/>
            <person name="Veloo A.C.M."/>
        </authorList>
    </citation>
    <scope>NUCLEOTIDE SEQUENCE [LARGE SCALE GENOMIC DNA]</scope>
    <source>
        <strain evidence="5 6">ENR0874</strain>
    </source>
</reference>
<protein>
    <submittedName>
        <fullName evidence="5">ABC transporter ATP-binding protein</fullName>
    </submittedName>
</protein>
<evidence type="ECO:0000313" key="5">
    <source>
        <dbReference type="EMBL" id="MFO3667981.1"/>
    </source>
</evidence>
<dbReference type="InterPro" id="IPR003439">
    <property type="entry name" value="ABC_transporter-like_ATP-bd"/>
</dbReference>
<dbReference type="CDD" id="cd03230">
    <property type="entry name" value="ABC_DR_subfamily_A"/>
    <property type="match status" value="1"/>
</dbReference>